<evidence type="ECO:0000313" key="1">
    <source>
        <dbReference type="EMBL" id="RHN11823.1"/>
    </source>
</evidence>
<dbReference type="RefSeq" id="WP_118486218.1">
    <property type="nucleotide sequence ID" value="NZ_QRQO01000031.1"/>
</dbReference>
<gene>
    <name evidence="1" type="ORF">DWZ29_10755</name>
</gene>
<sequence>MSTTIYNGYKLNSNYDLVGLNDFLTKLRKEVTKVCEQEIFDRVVRQTLYYYNFKQLHGSDAVQSMIERTSQSEKTKDRCEIWKSTLHNDWYDVYLKNYSKILISATSKDNFRRILQAELQIIPVKDKILVMYFGDEIVRKYLETKTDYFSDYHYQDQTDRSEDISESEWKHRCADWDKAIGPDYIPSHHGWSVELFDAENLVPLFSPYEGKYRFNFPSTDESLKLLRETMTSISSVEGYPQSDEYKQWVIDSNELIKSKCDFVTTKEGFFRLLGLNEGTIK</sequence>
<reference evidence="1 2" key="1">
    <citation type="submission" date="2018-08" db="EMBL/GenBank/DDBJ databases">
        <title>A genome reference for cultivated species of the human gut microbiota.</title>
        <authorList>
            <person name="Zou Y."/>
            <person name="Xue W."/>
            <person name="Luo G."/>
        </authorList>
    </citation>
    <scope>NUCLEOTIDE SEQUENCE [LARGE SCALE GENOMIC DNA]</scope>
    <source>
        <strain evidence="1 2">AF31-17AC</strain>
    </source>
</reference>
<dbReference type="EMBL" id="QRQO01000031">
    <property type="protein sequence ID" value="RHN11823.1"/>
    <property type="molecule type" value="Genomic_DNA"/>
</dbReference>
<name>A0A415U171_9FIRM</name>
<accession>A0A415U171</accession>
<organism evidence="1 2">
    <name type="scientific">Anaerobutyricum hallii</name>
    <dbReference type="NCBI Taxonomy" id="39488"/>
    <lineage>
        <taxon>Bacteria</taxon>
        <taxon>Bacillati</taxon>
        <taxon>Bacillota</taxon>
        <taxon>Clostridia</taxon>
        <taxon>Lachnospirales</taxon>
        <taxon>Lachnospiraceae</taxon>
        <taxon>Anaerobutyricum</taxon>
    </lineage>
</organism>
<protein>
    <submittedName>
        <fullName evidence="1">Uncharacterized protein</fullName>
    </submittedName>
</protein>
<dbReference type="Proteomes" id="UP000283700">
    <property type="component" value="Unassembled WGS sequence"/>
</dbReference>
<comment type="caution">
    <text evidence="1">The sequence shown here is derived from an EMBL/GenBank/DDBJ whole genome shotgun (WGS) entry which is preliminary data.</text>
</comment>
<dbReference type="AlphaFoldDB" id="A0A415U171"/>
<evidence type="ECO:0000313" key="2">
    <source>
        <dbReference type="Proteomes" id="UP000283700"/>
    </source>
</evidence>
<proteinExistence type="predicted"/>